<protein>
    <submittedName>
        <fullName evidence="1">Uncharacterized protein</fullName>
    </submittedName>
</protein>
<reference evidence="2" key="1">
    <citation type="submission" date="2011-12" db="EMBL/GenBank/DDBJ databases">
        <title>Complete sequence of Clostridium clariflavum DSM 19732.</title>
        <authorList>
            <consortium name="US DOE Joint Genome Institute"/>
            <person name="Lucas S."/>
            <person name="Han J."/>
            <person name="Lapidus A."/>
            <person name="Cheng J.-F."/>
            <person name="Goodwin L."/>
            <person name="Pitluck S."/>
            <person name="Peters L."/>
            <person name="Teshima H."/>
            <person name="Detter J.C."/>
            <person name="Han C."/>
            <person name="Tapia R."/>
            <person name="Land M."/>
            <person name="Hauser L."/>
            <person name="Kyrpides N."/>
            <person name="Ivanova N."/>
            <person name="Pagani I."/>
            <person name="Kitzmiller T."/>
            <person name="Lynd L."/>
            <person name="Izquierdo J."/>
            <person name="Woyke T."/>
        </authorList>
    </citation>
    <scope>NUCLEOTIDE SEQUENCE [LARGE SCALE GENOMIC DNA]</scope>
    <source>
        <strain evidence="2">DSM 19732 / NBRC 101661 / EBR45</strain>
    </source>
</reference>
<evidence type="ECO:0000313" key="2">
    <source>
        <dbReference type="Proteomes" id="UP000005435"/>
    </source>
</evidence>
<sequence>MESNILMTKLNKINFAVSIDTLLDNLKADSGGDRDVNFLKFLIDNNLLLHEEVILKKTITDFSESYFKKKYTKSNSESTRHYLCRALIQEEFKLLGINTSNWVEAGNINILRSNSNYDIAAEDLSFIADVGLTPARNFFRGLTDLRVKFYLVTNYFDDYMDDIIFEVFKRGDDNRFIDAVRDYEEGYKLYTPISEENLMNL</sequence>
<organism evidence="1 2">
    <name type="scientific">Acetivibrio clariflavus (strain DSM 19732 / NBRC 101661 / EBR45)</name>
    <name type="common">Clostridium clariflavum</name>
    <dbReference type="NCBI Taxonomy" id="720554"/>
    <lineage>
        <taxon>Bacteria</taxon>
        <taxon>Bacillati</taxon>
        <taxon>Bacillota</taxon>
        <taxon>Clostridia</taxon>
        <taxon>Eubacteriales</taxon>
        <taxon>Oscillospiraceae</taxon>
        <taxon>Acetivibrio</taxon>
    </lineage>
</organism>
<gene>
    <name evidence="1" type="ordered locus">Clocl_1425</name>
</gene>
<name>G8M1A0_ACECE</name>
<dbReference type="EMBL" id="CP003065">
    <property type="protein sequence ID" value="AEV68076.1"/>
    <property type="molecule type" value="Genomic_DNA"/>
</dbReference>
<dbReference type="OrthoDB" id="2081822at2"/>
<dbReference type="RefSeq" id="WP_014254689.1">
    <property type="nucleotide sequence ID" value="NC_016627.1"/>
</dbReference>
<reference evidence="1 2" key="2">
    <citation type="journal article" date="2012" name="Stand. Genomic Sci.">
        <title>Complete Genome Sequence of Clostridium clariflavum DSM 19732.</title>
        <authorList>
            <person name="Izquierdo J.A."/>
            <person name="Goodwin L."/>
            <person name="Davenport K.W."/>
            <person name="Teshima H."/>
            <person name="Bruce D."/>
            <person name="Detter C."/>
            <person name="Tapia R."/>
            <person name="Han S."/>
            <person name="Land M."/>
            <person name="Hauser L."/>
            <person name="Jeffries C.D."/>
            <person name="Han J."/>
            <person name="Pitluck S."/>
            <person name="Nolan M."/>
            <person name="Chen A."/>
            <person name="Huntemann M."/>
            <person name="Mavromatis K."/>
            <person name="Mikhailova N."/>
            <person name="Liolios K."/>
            <person name="Woyke T."/>
            <person name="Lynd L.R."/>
        </authorList>
    </citation>
    <scope>NUCLEOTIDE SEQUENCE [LARGE SCALE GENOMIC DNA]</scope>
    <source>
        <strain evidence="2">DSM 19732 / NBRC 101661 / EBR45</strain>
    </source>
</reference>
<accession>G8M1A0</accession>
<evidence type="ECO:0000313" key="1">
    <source>
        <dbReference type="EMBL" id="AEV68076.1"/>
    </source>
</evidence>
<dbReference type="HOGENOM" id="CLU_1358465_0_0_9"/>
<dbReference type="eggNOG" id="ENOG5033SK8">
    <property type="taxonomic scope" value="Bacteria"/>
</dbReference>
<dbReference type="KEGG" id="ccl:Clocl_1425"/>
<dbReference type="Proteomes" id="UP000005435">
    <property type="component" value="Chromosome"/>
</dbReference>
<proteinExistence type="predicted"/>
<keyword evidence="2" id="KW-1185">Reference proteome</keyword>
<dbReference type="AlphaFoldDB" id="G8M1A0"/>